<reference evidence="1 2" key="1">
    <citation type="journal article" date="2022" name="Hortic Res">
        <title>A haplotype resolved chromosomal level avocado genome allows analysis of novel avocado genes.</title>
        <authorList>
            <person name="Nath O."/>
            <person name="Fletcher S.J."/>
            <person name="Hayward A."/>
            <person name="Shaw L.M."/>
            <person name="Masouleh A.K."/>
            <person name="Furtado A."/>
            <person name="Henry R.J."/>
            <person name="Mitter N."/>
        </authorList>
    </citation>
    <scope>NUCLEOTIDE SEQUENCE [LARGE SCALE GENOMIC DNA]</scope>
    <source>
        <strain evidence="2">cv. Hass</strain>
    </source>
</reference>
<evidence type="ECO:0000313" key="2">
    <source>
        <dbReference type="Proteomes" id="UP001234297"/>
    </source>
</evidence>
<protein>
    <submittedName>
        <fullName evidence="1">Uncharacterized protein</fullName>
    </submittedName>
</protein>
<comment type="caution">
    <text evidence="1">The sequence shown here is derived from an EMBL/GenBank/DDBJ whole genome shotgun (WGS) entry which is preliminary data.</text>
</comment>
<organism evidence="1 2">
    <name type="scientific">Persea americana</name>
    <name type="common">Avocado</name>
    <dbReference type="NCBI Taxonomy" id="3435"/>
    <lineage>
        <taxon>Eukaryota</taxon>
        <taxon>Viridiplantae</taxon>
        <taxon>Streptophyta</taxon>
        <taxon>Embryophyta</taxon>
        <taxon>Tracheophyta</taxon>
        <taxon>Spermatophyta</taxon>
        <taxon>Magnoliopsida</taxon>
        <taxon>Magnoliidae</taxon>
        <taxon>Laurales</taxon>
        <taxon>Lauraceae</taxon>
        <taxon>Persea</taxon>
    </lineage>
</organism>
<gene>
    <name evidence="1" type="ORF">MRB53_018448</name>
</gene>
<sequence>MASSNEVGLLAVVAAVSGSVVLVAMQAHKRLVSEFLKKFEIELGVGKDHPKKKVRFSDDVLEPSANNKEYRQRPCKIAANINPIPTNINFTGVDFSRENGYDMPLNRLALYKGIIEYRMLKGRVLYY</sequence>
<dbReference type="Proteomes" id="UP001234297">
    <property type="component" value="Chromosome 5"/>
</dbReference>
<proteinExistence type="predicted"/>
<keyword evidence="2" id="KW-1185">Reference proteome</keyword>
<dbReference type="EMBL" id="CM056813">
    <property type="protein sequence ID" value="KAJ8641754.1"/>
    <property type="molecule type" value="Genomic_DNA"/>
</dbReference>
<accession>A0ACC2M7U3</accession>
<name>A0ACC2M7U3_PERAE</name>
<evidence type="ECO:0000313" key="1">
    <source>
        <dbReference type="EMBL" id="KAJ8641754.1"/>
    </source>
</evidence>